<dbReference type="Pfam" id="PF06985">
    <property type="entry name" value="HET"/>
    <property type="match status" value="1"/>
</dbReference>
<dbReference type="AlphaFoldDB" id="A0A8H5TAK2"/>
<reference evidence="2 3" key="1">
    <citation type="submission" date="2020-05" db="EMBL/GenBank/DDBJ databases">
        <title>Identification and distribution of gene clusters putatively required for synthesis of sphingolipid metabolism inhibitors in phylogenetically diverse species of the filamentous fungus Fusarium.</title>
        <authorList>
            <person name="Kim H.-S."/>
            <person name="Busman M."/>
            <person name="Brown D.W."/>
            <person name="Divon H."/>
            <person name="Uhlig S."/>
            <person name="Proctor R.H."/>
        </authorList>
    </citation>
    <scope>NUCLEOTIDE SEQUENCE [LARGE SCALE GENOMIC DNA]</scope>
    <source>
        <strain evidence="2 3">NRRL 20693</strain>
    </source>
</reference>
<dbReference type="OrthoDB" id="5571888at2759"/>
<evidence type="ECO:0000313" key="3">
    <source>
        <dbReference type="Proteomes" id="UP000567885"/>
    </source>
</evidence>
<feature type="domain" description="Heterokaryon incompatibility" evidence="1">
    <location>
        <begin position="95"/>
        <end position="265"/>
    </location>
</feature>
<accession>A0A8H5TAK2</accession>
<proteinExistence type="predicted"/>
<keyword evidence="3" id="KW-1185">Reference proteome</keyword>
<dbReference type="InterPro" id="IPR010730">
    <property type="entry name" value="HET"/>
</dbReference>
<comment type="caution">
    <text evidence="2">The sequence shown here is derived from an EMBL/GenBank/DDBJ whole genome shotgun (WGS) entry which is preliminary data.</text>
</comment>
<sequence>MACKGRDCWLRQPDDLAKTNGFSNVLYNLSELRQSGVCIASRDDMAKDLYTRLPPGQTRLLSIQQDVDRLAVKLITVDIMDDGFRNPETGDPVPFKALSYSWGAPIFDLPLICNDVVVGITETLATALLAFREMGEPLPVWVDALCINQMDDVEKSNQVQRMADIYAAADQVITWMGHPVTDTHIALALLKLARENEARVGGFPREDGEESDSDDAGPGVIVMNSGYYKGFDHGQECVRNLRRGAAALQHHLDSVWLTRSWVRQEAHFARDMVLYYGLHSCSLSDLTSIASPSHLRELSNTLDYYSREPRNEGDTPSGPEIISSLTIPMPLKYFSDPLNYGLGEIGSFFAAGSVWLRLLIGGMRSDITDPRDRVYAYHGMAKDLIARARQDSLSRNPPTYSFPYSDPERCDKWVASVEFRVDYTRPVQRVYKDLTKHLLNYRTLRVLQLFERRDTRSTDLPSWVPDWRVPPGKNARMLVESAHPLGRNSYAWPEHVRTQFPYRRVSGRRLTLKGKVYGTVGSTIESTASAQLFRLNADHFRMGDDKCRDSSPLFKSNDTLDAQEFIDWILRFNETAQDSHMTLAEQDYYGGLFKYVNINIGGKVAKSWDVRRMGLYGMVANTAKEGDLVVWLQGGEVEMILQPSDSYPGCFVFQGPMLIRGRKQLMDVARKAELKEFTLV</sequence>
<organism evidence="2 3">
    <name type="scientific">Fusarium heterosporum</name>
    <dbReference type="NCBI Taxonomy" id="42747"/>
    <lineage>
        <taxon>Eukaryota</taxon>
        <taxon>Fungi</taxon>
        <taxon>Dikarya</taxon>
        <taxon>Ascomycota</taxon>
        <taxon>Pezizomycotina</taxon>
        <taxon>Sordariomycetes</taxon>
        <taxon>Hypocreomycetidae</taxon>
        <taxon>Hypocreales</taxon>
        <taxon>Nectriaceae</taxon>
        <taxon>Fusarium</taxon>
        <taxon>Fusarium heterosporum species complex</taxon>
    </lineage>
</organism>
<dbReference type="EMBL" id="JAAGWQ010000112">
    <property type="protein sequence ID" value="KAF5666081.1"/>
    <property type="molecule type" value="Genomic_DNA"/>
</dbReference>
<protein>
    <submittedName>
        <fullName evidence="2">Heterokaryon incompatibility protein</fullName>
    </submittedName>
</protein>
<name>A0A8H5TAK2_FUSHE</name>
<dbReference type="PANTHER" id="PTHR24148:SF64">
    <property type="entry name" value="HETEROKARYON INCOMPATIBILITY DOMAIN-CONTAINING PROTEIN"/>
    <property type="match status" value="1"/>
</dbReference>
<evidence type="ECO:0000259" key="1">
    <source>
        <dbReference type="Pfam" id="PF06985"/>
    </source>
</evidence>
<evidence type="ECO:0000313" key="2">
    <source>
        <dbReference type="EMBL" id="KAF5666081.1"/>
    </source>
</evidence>
<dbReference type="PANTHER" id="PTHR24148">
    <property type="entry name" value="ANKYRIN REPEAT DOMAIN-CONTAINING PROTEIN 39 HOMOLOG-RELATED"/>
    <property type="match status" value="1"/>
</dbReference>
<dbReference type="Proteomes" id="UP000567885">
    <property type="component" value="Unassembled WGS sequence"/>
</dbReference>
<dbReference type="InterPro" id="IPR052895">
    <property type="entry name" value="HetReg/Transcr_Mod"/>
</dbReference>
<gene>
    <name evidence="2" type="ORF">FHETE_6382</name>
</gene>